<evidence type="ECO:0000256" key="11">
    <source>
        <dbReference type="ARBA" id="ARBA00023303"/>
    </source>
</evidence>
<keyword evidence="11 12" id="KW-0407">Ion channel</keyword>
<evidence type="ECO:0000256" key="6">
    <source>
        <dbReference type="ARBA" id="ARBA00022989"/>
    </source>
</evidence>
<comment type="subcellular location">
    <subcellularLocation>
        <location evidence="1">Membrane</location>
        <topology evidence="1">Multi-pass membrane protein</topology>
    </subcellularLocation>
</comment>
<organism evidence="13 14">
    <name type="scientific">Eumeta variegata</name>
    <name type="common">Bagworm moth</name>
    <name type="synonym">Eumeta japonica</name>
    <dbReference type="NCBI Taxonomy" id="151549"/>
    <lineage>
        <taxon>Eukaryota</taxon>
        <taxon>Metazoa</taxon>
        <taxon>Ecdysozoa</taxon>
        <taxon>Arthropoda</taxon>
        <taxon>Hexapoda</taxon>
        <taxon>Insecta</taxon>
        <taxon>Pterygota</taxon>
        <taxon>Neoptera</taxon>
        <taxon>Endopterygota</taxon>
        <taxon>Lepidoptera</taxon>
        <taxon>Glossata</taxon>
        <taxon>Ditrysia</taxon>
        <taxon>Tineoidea</taxon>
        <taxon>Psychidae</taxon>
        <taxon>Oiketicinae</taxon>
        <taxon>Eumeta</taxon>
    </lineage>
</organism>
<keyword evidence="3 12" id="KW-0813">Transport</keyword>
<reference evidence="13 14" key="1">
    <citation type="journal article" date="2019" name="Commun. Biol.">
        <title>The bagworm genome reveals a unique fibroin gene that provides high tensile strength.</title>
        <authorList>
            <person name="Kono N."/>
            <person name="Nakamura H."/>
            <person name="Ohtoshi R."/>
            <person name="Tomita M."/>
            <person name="Numata K."/>
            <person name="Arakawa K."/>
        </authorList>
    </citation>
    <scope>NUCLEOTIDE SEQUENCE [LARGE SCALE GENOMIC DNA]</scope>
</reference>
<keyword evidence="7" id="KW-0915">Sodium</keyword>
<dbReference type="OrthoDB" id="7939651at2759"/>
<keyword evidence="4 12" id="KW-0894">Sodium channel</keyword>
<keyword evidence="6" id="KW-1133">Transmembrane helix</keyword>
<evidence type="ECO:0000256" key="12">
    <source>
        <dbReference type="RuleBase" id="RU000679"/>
    </source>
</evidence>
<proteinExistence type="inferred from homology"/>
<keyword evidence="9" id="KW-0472">Membrane</keyword>
<dbReference type="Pfam" id="PF00858">
    <property type="entry name" value="ASC"/>
    <property type="match status" value="1"/>
</dbReference>
<dbReference type="GO" id="GO:0016020">
    <property type="term" value="C:membrane"/>
    <property type="evidence" value="ECO:0007669"/>
    <property type="project" value="UniProtKB-SubCell"/>
</dbReference>
<evidence type="ECO:0000256" key="1">
    <source>
        <dbReference type="ARBA" id="ARBA00004141"/>
    </source>
</evidence>
<evidence type="ECO:0000256" key="10">
    <source>
        <dbReference type="ARBA" id="ARBA00023201"/>
    </source>
</evidence>
<comment type="caution">
    <text evidence="13">The sequence shown here is derived from an EMBL/GenBank/DDBJ whole genome shotgun (WGS) entry which is preliminary data.</text>
</comment>
<keyword evidence="8 12" id="KW-0406">Ion transport</keyword>
<evidence type="ECO:0000256" key="2">
    <source>
        <dbReference type="ARBA" id="ARBA00007193"/>
    </source>
</evidence>
<accession>A0A4C1VEJ2</accession>
<evidence type="ECO:0000256" key="3">
    <source>
        <dbReference type="ARBA" id="ARBA00022448"/>
    </source>
</evidence>
<comment type="similarity">
    <text evidence="2 12">Belongs to the amiloride-sensitive sodium channel (TC 1.A.6) family.</text>
</comment>
<gene>
    <name evidence="13" type="ORF">EVAR_35241_1</name>
</gene>
<dbReference type="EMBL" id="BGZK01000321">
    <property type="protein sequence ID" value="GBP36657.1"/>
    <property type="molecule type" value="Genomic_DNA"/>
</dbReference>
<evidence type="ECO:0000256" key="4">
    <source>
        <dbReference type="ARBA" id="ARBA00022461"/>
    </source>
</evidence>
<dbReference type="AlphaFoldDB" id="A0A4C1VEJ2"/>
<protein>
    <submittedName>
        <fullName evidence="13">Uncharacterized protein</fullName>
    </submittedName>
</protein>
<evidence type="ECO:0000256" key="7">
    <source>
        <dbReference type="ARBA" id="ARBA00023053"/>
    </source>
</evidence>
<dbReference type="InterPro" id="IPR001873">
    <property type="entry name" value="ENaC"/>
</dbReference>
<dbReference type="GO" id="GO:0005272">
    <property type="term" value="F:sodium channel activity"/>
    <property type="evidence" value="ECO:0007669"/>
    <property type="project" value="UniProtKB-KW"/>
</dbReference>
<evidence type="ECO:0000313" key="14">
    <source>
        <dbReference type="Proteomes" id="UP000299102"/>
    </source>
</evidence>
<evidence type="ECO:0000313" key="13">
    <source>
        <dbReference type="EMBL" id="GBP36657.1"/>
    </source>
</evidence>
<name>A0A4C1VEJ2_EUMVA</name>
<evidence type="ECO:0000256" key="9">
    <source>
        <dbReference type="ARBA" id="ARBA00023136"/>
    </source>
</evidence>
<evidence type="ECO:0000256" key="8">
    <source>
        <dbReference type="ARBA" id="ARBA00023065"/>
    </source>
</evidence>
<keyword evidence="10 12" id="KW-0739">Sodium transport</keyword>
<sequence>MTELVWETVGEQVGCSGPWMESALPHCDNYTQIRDLISAYIGIYEDHEKWRLCPRLCHTLLYNAYVTNRQREYWWDDVDAQWRTRSSAVQYQTQLYLHFNSMMVSVYEERYNYDWNLFLSDLGGSIVRIVISI</sequence>
<keyword evidence="5 12" id="KW-0812">Transmembrane</keyword>
<keyword evidence="14" id="KW-1185">Reference proteome</keyword>
<dbReference type="Proteomes" id="UP000299102">
    <property type="component" value="Unassembled WGS sequence"/>
</dbReference>
<evidence type="ECO:0000256" key="5">
    <source>
        <dbReference type="ARBA" id="ARBA00022692"/>
    </source>
</evidence>